<keyword evidence="3" id="KW-1185">Reference proteome</keyword>
<evidence type="ECO:0000313" key="2">
    <source>
        <dbReference type="EMBL" id="WAR21681.1"/>
    </source>
</evidence>
<reference evidence="2" key="1">
    <citation type="submission" date="2022-11" db="EMBL/GenBank/DDBJ databases">
        <title>Centuries of genome instability and evolution in soft-shell clam transmissible cancer (bioRxiv).</title>
        <authorList>
            <person name="Hart S.F.M."/>
            <person name="Yonemitsu M.A."/>
            <person name="Giersch R.M."/>
            <person name="Beal B.F."/>
            <person name="Arriagada G."/>
            <person name="Davis B.W."/>
            <person name="Ostrander E.A."/>
            <person name="Goff S.P."/>
            <person name="Metzger M.J."/>
        </authorList>
    </citation>
    <scope>NUCLEOTIDE SEQUENCE</scope>
    <source>
        <strain evidence="2">MELC-2E11</strain>
        <tissue evidence="2">Siphon/mantle</tissue>
    </source>
</reference>
<feature type="region of interest" description="Disordered" evidence="1">
    <location>
        <begin position="1"/>
        <end position="107"/>
    </location>
</feature>
<protein>
    <submittedName>
        <fullName evidence="2">PNC2A-like protein</fullName>
    </submittedName>
</protein>
<feature type="compositionally biased region" description="Low complexity" evidence="1">
    <location>
        <begin position="69"/>
        <end position="84"/>
    </location>
</feature>
<name>A0ABY7FLS3_MYAAR</name>
<dbReference type="EMBL" id="CP111023">
    <property type="protein sequence ID" value="WAR21681.1"/>
    <property type="molecule type" value="Genomic_DNA"/>
</dbReference>
<dbReference type="Proteomes" id="UP001164746">
    <property type="component" value="Chromosome 12"/>
</dbReference>
<feature type="compositionally biased region" description="Pro residues" evidence="1">
    <location>
        <begin position="94"/>
        <end position="104"/>
    </location>
</feature>
<dbReference type="InterPro" id="IPR026780">
    <property type="entry name" value="PNRC1/2"/>
</dbReference>
<dbReference type="PANTHER" id="PTHR15405">
    <property type="entry name" value="PROLINE-RICH NUCLEAR RECEPTOR COACTIVATOR"/>
    <property type="match status" value="1"/>
</dbReference>
<sequence>MTWSGTMKPRDVGKRQNRRQRYNSNSSRGSPSPKLIEDRSSPIESSAIPTHARPVFQSERVSPPPRYVDSSSNSSSRSPSPGDSAYAGAKFSDPPSPEFLPKPPSHWMSFGSFIRQESSGGGSDVSSQLKMLLKVAAQQV</sequence>
<evidence type="ECO:0000256" key="1">
    <source>
        <dbReference type="SAM" id="MobiDB-lite"/>
    </source>
</evidence>
<organism evidence="2 3">
    <name type="scientific">Mya arenaria</name>
    <name type="common">Soft-shell clam</name>
    <dbReference type="NCBI Taxonomy" id="6604"/>
    <lineage>
        <taxon>Eukaryota</taxon>
        <taxon>Metazoa</taxon>
        <taxon>Spiralia</taxon>
        <taxon>Lophotrochozoa</taxon>
        <taxon>Mollusca</taxon>
        <taxon>Bivalvia</taxon>
        <taxon>Autobranchia</taxon>
        <taxon>Heteroconchia</taxon>
        <taxon>Euheterodonta</taxon>
        <taxon>Imparidentia</taxon>
        <taxon>Neoheterodontei</taxon>
        <taxon>Myida</taxon>
        <taxon>Myoidea</taxon>
        <taxon>Myidae</taxon>
        <taxon>Mya</taxon>
    </lineage>
</organism>
<gene>
    <name evidence="2" type="ORF">MAR_015655</name>
</gene>
<proteinExistence type="predicted"/>
<evidence type="ECO:0000313" key="3">
    <source>
        <dbReference type="Proteomes" id="UP001164746"/>
    </source>
</evidence>
<accession>A0ABY7FLS3</accession>